<accession>A0A9D1XQD2</accession>
<sequence>MKRLTIASCLLMWILAFLFPACDGLEDHYSTNPTYRLSFSTDTLAFDTVFSTIGSTTRQFMIYNRNNEPLNIESVMLASGEATGFRMNLDGRKGSLFNNVGILANDSMYVFVEVTVDPNGGNQPLLIQDSVLFTVNGVRQSVLLEAYGQDVHLCKGGITIEKDSLLAADRPYLIYDSLVIAPDASIQIEPGATFYMHDKANLIVHGSMNASGSIEHPITFRGDRLDYILNDILPYDRTPGQWGGIRFTAESFGNVWENVIVRNGTSGVMCDPSTPARPKIRIHNSQITNMGGDVFTAFNCDVTATNSEFSNAGGSVLILSGGSYYLAHCTVANYMSLTQRGAASASPLDSKSLHLLHNTAVGEAPPYPILQAHFDNCLIDGSFSAGNPLSATGEIGIVASATNEEEDFDYRFNHCVLKAQSIESEHFIETLFINPQEPPYRMTGGEANKYIYDFRLNSASTPGVGQADLEIAREYPMDRYGVNRLSSPNGPTIGAYEFVPEEDNEETAE</sequence>
<dbReference type="SUPFAM" id="SSF51126">
    <property type="entry name" value="Pectin lyase-like"/>
    <property type="match status" value="1"/>
</dbReference>
<comment type="caution">
    <text evidence="3">The sequence shown here is derived from an EMBL/GenBank/DDBJ whole genome shotgun (WGS) entry which is preliminary data.</text>
</comment>
<proteinExistence type="predicted"/>
<name>A0A9D1XQD2_9BACT</name>
<gene>
    <name evidence="3" type="ORF">H9848_04160</name>
</gene>
<feature type="chain" id="PRO_5039314496" description="Right handed beta helix domain-containing protein" evidence="2">
    <location>
        <begin position="22"/>
        <end position="509"/>
    </location>
</feature>
<evidence type="ECO:0000256" key="1">
    <source>
        <dbReference type="SAM" id="MobiDB-lite"/>
    </source>
</evidence>
<dbReference type="InterPro" id="IPR011050">
    <property type="entry name" value="Pectin_lyase_fold/virulence"/>
</dbReference>
<organism evidence="3 4">
    <name type="scientific">Candidatus Parabacteroides intestinigallinarum</name>
    <dbReference type="NCBI Taxonomy" id="2838722"/>
    <lineage>
        <taxon>Bacteria</taxon>
        <taxon>Pseudomonadati</taxon>
        <taxon>Bacteroidota</taxon>
        <taxon>Bacteroidia</taxon>
        <taxon>Bacteroidales</taxon>
        <taxon>Tannerellaceae</taxon>
        <taxon>Parabacteroides</taxon>
    </lineage>
</organism>
<evidence type="ECO:0008006" key="5">
    <source>
        <dbReference type="Google" id="ProtNLM"/>
    </source>
</evidence>
<dbReference type="Proteomes" id="UP000823847">
    <property type="component" value="Unassembled WGS sequence"/>
</dbReference>
<dbReference type="AlphaFoldDB" id="A0A9D1XQD2"/>
<reference evidence="3" key="2">
    <citation type="submission" date="2021-04" db="EMBL/GenBank/DDBJ databases">
        <authorList>
            <person name="Gilroy R."/>
        </authorList>
    </citation>
    <scope>NUCLEOTIDE SEQUENCE</scope>
    <source>
        <strain evidence="3">ChiHecec2B26-12326</strain>
    </source>
</reference>
<feature type="signal peptide" evidence="2">
    <location>
        <begin position="1"/>
        <end position="21"/>
    </location>
</feature>
<evidence type="ECO:0000313" key="4">
    <source>
        <dbReference type="Proteomes" id="UP000823847"/>
    </source>
</evidence>
<keyword evidence="2" id="KW-0732">Signal</keyword>
<evidence type="ECO:0000256" key="2">
    <source>
        <dbReference type="SAM" id="SignalP"/>
    </source>
</evidence>
<feature type="compositionally biased region" description="Acidic residues" evidence="1">
    <location>
        <begin position="499"/>
        <end position="509"/>
    </location>
</feature>
<evidence type="ECO:0000313" key="3">
    <source>
        <dbReference type="EMBL" id="HIX85786.1"/>
    </source>
</evidence>
<reference evidence="3" key="1">
    <citation type="journal article" date="2021" name="PeerJ">
        <title>Extensive microbial diversity within the chicken gut microbiome revealed by metagenomics and culture.</title>
        <authorList>
            <person name="Gilroy R."/>
            <person name="Ravi A."/>
            <person name="Getino M."/>
            <person name="Pursley I."/>
            <person name="Horton D.L."/>
            <person name="Alikhan N.F."/>
            <person name="Baker D."/>
            <person name="Gharbi K."/>
            <person name="Hall N."/>
            <person name="Watson M."/>
            <person name="Adriaenssens E.M."/>
            <person name="Foster-Nyarko E."/>
            <person name="Jarju S."/>
            <person name="Secka A."/>
            <person name="Antonio M."/>
            <person name="Oren A."/>
            <person name="Chaudhuri R.R."/>
            <person name="La Ragione R."/>
            <person name="Hildebrand F."/>
            <person name="Pallen M.J."/>
        </authorList>
    </citation>
    <scope>NUCLEOTIDE SEQUENCE</scope>
    <source>
        <strain evidence="3">ChiHecec2B26-12326</strain>
    </source>
</reference>
<feature type="region of interest" description="Disordered" evidence="1">
    <location>
        <begin position="486"/>
        <end position="509"/>
    </location>
</feature>
<protein>
    <recommendedName>
        <fullName evidence="5">Right handed beta helix domain-containing protein</fullName>
    </recommendedName>
</protein>
<dbReference type="EMBL" id="DXEN01000026">
    <property type="protein sequence ID" value="HIX85786.1"/>
    <property type="molecule type" value="Genomic_DNA"/>
</dbReference>